<keyword evidence="2" id="KW-0472">Membrane</keyword>
<evidence type="ECO:0000256" key="2">
    <source>
        <dbReference type="SAM" id="Phobius"/>
    </source>
</evidence>
<gene>
    <name evidence="4" type="ORF">SAMN02745193_01476</name>
</gene>
<feature type="domain" description="Sodium symporter small subunit" evidence="3">
    <location>
        <begin position="48"/>
        <end position="123"/>
    </location>
</feature>
<keyword evidence="2" id="KW-0812">Transmembrane</keyword>
<dbReference type="Proteomes" id="UP000184391">
    <property type="component" value="Unassembled WGS sequence"/>
</dbReference>
<accession>A0A1M7SCZ7</accession>
<evidence type="ECO:0000313" key="5">
    <source>
        <dbReference type="Proteomes" id="UP000184391"/>
    </source>
</evidence>
<proteinExistence type="predicted"/>
<dbReference type="Pfam" id="PF13937">
    <property type="entry name" value="DUF4212"/>
    <property type="match status" value="1"/>
</dbReference>
<evidence type="ECO:0000259" key="3">
    <source>
        <dbReference type="Pfam" id="PF13937"/>
    </source>
</evidence>
<dbReference type="STRING" id="198312.SAMN02745193_01476"/>
<dbReference type="InterPro" id="IPR019886">
    <property type="entry name" value="Na_symporter_ssu"/>
</dbReference>
<dbReference type="NCBIfam" id="TIGR03647">
    <property type="entry name" value="Na_symport_sm"/>
    <property type="match status" value="1"/>
</dbReference>
<dbReference type="RefSeq" id="WP_245790125.1">
    <property type="nucleotide sequence ID" value="NZ_FRDF01000007.1"/>
</dbReference>
<dbReference type="AlphaFoldDB" id="A0A1M7SCZ7"/>
<keyword evidence="5" id="KW-1185">Reference proteome</keyword>
<name>A0A1M7SCZ7_9SPHN</name>
<feature type="transmembrane region" description="Helical" evidence="2">
    <location>
        <begin position="88"/>
        <end position="112"/>
    </location>
</feature>
<feature type="region of interest" description="Disordered" evidence="1">
    <location>
        <begin position="1"/>
        <end position="39"/>
    </location>
</feature>
<organism evidence="4 5">
    <name type="scientific">Erythrobacter sanguineus</name>
    <dbReference type="NCBI Taxonomy" id="198312"/>
    <lineage>
        <taxon>Bacteria</taxon>
        <taxon>Pseudomonadati</taxon>
        <taxon>Pseudomonadota</taxon>
        <taxon>Alphaproteobacteria</taxon>
        <taxon>Sphingomonadales</taxon>
        <taxon>Erythrobacteraceae</taxon>
        <taxon>Erythrobacter/Porphyrobacter group</taxon>
        <taxon>Erythrobacter</taxon>
    </lineage>
</organism>
<sequence length="125" mass="14240">MNQQTPNGEVKGEMNGGVTGHDEPGEAPQSLPDINQTTADGETNLREDAYWHENLRLLGVLMAIWFACSFGAGILFREWLDQFMLGGYPLGFWFAQQGSIYVFIALIFFYVVRMKQIEHKYDLDD</sequence>
<protein>
    <submittedName>
        <fullName evidence="4">Putative solute:sodium symporter small subunit</fullName>
    </submittedName>
</protein>
<evidence type="ECO:0000256" key="1">
    <source>
        <dbReference type="SAM" id="MobiDB-lite"/>
    </source>
</evidence>
<feature type="transmembrane region" description="Helical" evidence="2">
    <location>
        <begin position="55"/>
        <end position="76"/>
    </location>
</feature>
<evidence type="ECO:0000313" key="4">
    <source>
        <dbReference type="EMBL" id="SHN56366.1"/>
    </source>
</evidence>
<dbReference type="EMBL" id="FRDF01000007">
    <property type="protein sequence ID" value="SHN56366.1"/>
    <property type="molecule type" value="Genomic_DNA"/>
</dbReference>
<keyword evidence="2" id="KW-1133">Transmembrane helix</keyword>
<reference evidence="5" key="1">
    <citation type="submission" date="2016-12" db="EMBL/GenBank/DDBJ databases">
        <authorList>
            <person name="Varghese N."/>
            <person name="Submissions S."/>
        </authorList>
    </citation>
    <scope>NUCLEOTIDE SEQUENCE [LARGE SCALE GENOMIC DNA]</scope>
    <source>
        <strain evidence="5">DSM 11032</strain>
    </source>
</reference>